<evidence type="ECO:0000259" key="1">
    <source>
        <dbReference type="Pfam" id="PF19935"/>
    </source>
</evidence>
<name>A0A918D186_9BACI</name>
<dbReference type="InterPro" id="IPR045651">
    <property type="entry name" value="DUF6398"/>
</dbReference>
<dbReference type="AlphaFoldDB" id="A0A918D186"/>
<evidence type="ECO:0000313" key="3">
    <source>
        <dbReference type="Proteomes" id="UP000624041"/>
    </source>
</evidence>
<sequence length="278" mass="32970">MAANIKEMKNEKKEQLFQLTNEFSRIHLNEEYDVVIEKLINKMARKREVPFLKGRIDIWAAAIIHALGTINFLFDKDTEPYVSSPSVIYDHFNTKQSTTSQRSKQIRDMFNLSYFDSTFGVESVNKRSPFNQLTTIDGFIVPKSIIEEEFVISDWELRVAEIIGLSLVKKAYSDLELSELLQVTDERLLRYHAFLQKEMKFPFRITTKQQIGLFLIEEHIDFIRLEQDIKVHHLYGILVECIQKEEKKYIPLAELELDESHENYNLVNDYQGWFWNYR</sequence>
<comment type="caution">
    <text evidence="2">The sequence shown here is derived from an EMBL/GenBank/DDBJ whole genome shotgun (WGS) entry which is preliminary data.</text>
</comment>
<proteinExistence type="predicted"/>
<dbReference type="RefSeq" id="WP_188856901.1">
    <property type="nucleotide sequence ID" value="NZ_BMOS01000010.1"/>
</dbReference>
<dbReference type="Pfam" id="PF19935">
    <property type="entry name" value="DUF6398"/>
    <property type="match status" value="1"/>
</dbReference>
<dbReference type="EMBL" id="BMOS01000010">
    <property type="protein sequence ID" value="GGN57393.1"/>
    <property type="molecule type" value="Genomic_DNA"/>
</dbReference>
<protein>
    <recommendedName>
        <fullName evidence="1">DUF6398 domain-containing protein</fullName>
    </recommendedName>
</protein>
<evidence type="ECO:0000313" key="2">
    <source>
        <dbReference type="EMBL" id="GGN57393.1"/>
    </source>
</evidence>
<organism evidence="2 3">
    <name type="scientific">Oceanobacillus indicireducens</name>
    <dbReference type="NCBI Taxonomy" id="1004261"/>
    <lineage>
        <taxon>Bacteria</taxon>
        <taxon>Bacillati</taxon>
        <taxon>Bacillota</taxon>
        <taxon>Bacilli</taxon>
        <taxon>Bacillales</taxon>
        <taxon>Bacillaceae</taxon>
        <taxon>Oceanobacillus</taxon>
    </lineage>
</organism>
<dbReference type="Proteomes" id="UP000624041">
    <property type="component" value="Unassembled WGS sequence"/>
</dbReference>
<reference evidence="2" key="1">
    <citation type="journal article" date="2014" name="Int. J. Syst. Evol. Microbiol.">
        <title>Complete genome sequence of Corynebacterium casei LMG S-19264T (=DSM 44701T), isolated from a smear-ripened cheese.</title>
        <authorList>
            <consortium name="US DOE Joint Genome Institute (JGI-PGF)"/>
            <person name="Walter F."/>
            <person name="Albersmeier A."/>
            <person name="Kalinowski J."/>
            <person name="Ruckert C."/>
        </authorList>
    </citation>
    <scope>NUCLEOTIDE SEQUENCE</scope>
    <source>
        <strain evidence="2">JCM 17251</strain>
    </source>
</reference>
<dbReference type="InterPro" id="IPR020994">
    <property type="entry name" value="Uncharacterised_Ca-bd_CcbP"/>
</dbReference>
<dbReference type="Pfam" id="PF11535">
    <property type="entry name" value="Calci_bind_CcbP"/>
    <property type="match status" value="1"/>
</dbReference>
<accession>A0A918D186</accession>
<reference evidence="2" key="2">
    <citation type="submission" date="2020-09" db="EMBL/GenBank/DDBJ databases">
        <authorList>
            <person name="Sun Q."/>
            <person name="Ohkuma M."/>
        </authorList>
    </citation>
    <scope>NUCLEOTIDE SEQUENCE</scope>
    <source>
        <strain evidence="2">JCM 17251</strain>
    </source>
</reference>
<gene>
    <name evidence="2" type="ORF">GCM10007971_18280</name>
</gene>
<feature type="domain" description="DUF6398" evidence="1">
    <location>
        <begin position="16"/>
        <end position="119"/>
    </location>
</feature>
<keyword evidence="3" id="KW-1185">Reference proteome</keyword>